<evidence type="ECO:0000313" key="3">
    <source>
        <dbReference type="EMBL" id="PWW77335.1"/>
    </source>
</evidence>
<dbReference type="Gene3D" id="3.90.190.10">
    <property type="entry name" value="Protein tyrosine phosphatase superfamily"/>
    <property type="match status" value="1"/>
</dbReference>
<name>A0A317SS57_9PEZI</name>
<dbReference type="AlphaFoldDB" id="A0A317SS57"/>
<evidence type="ECO:0000259" key="2">
    <source>
        <dbReference type="Pfam" id="PF22784"/>
    </source>
</evidence>
<evidence type="ECO:0000313" key="4">
    <source>
        <dbReference type="Proteomes" id="UP000246991"/>
    </source>
</evidence>
<proteinExistence type="predicted"/>
<dbReference type="SUPFAM" id="SSF52799">
    <property type="entry name" value="(Phosphotyrosine protein) phosphatases II"/>
    <property type="match status" value="1"/>
</dbReference>
<accession>A0A317SS57</accession>
<dbReference type="Proteomes" id="UP000246991">
    <property type="component" value="Unassembled WGS sequence"/>
</dbReference>
<reference evidence="3 4" key="1">
    <citation type="submission" date="2018-03" db="EMBL/GenBank/DDBJ databases">
        <title>Genomes of Pezizomycetes fungi and the evolution of truffles.</title>
        <authorList>
            <person name="Murat C."/>
            <person name="Payen T."/>
            <person name="Noel B."/>
            <person name="Kuo A."/>
            <person name="Martin F.M."/>
        </authorList>
    </citation>
    <scope>NUCLEOTIDE SEQUENCE [LARGE SCALE GENOMIC DNA]</scope>
    <source>
        <strain evidence="3">091103-1</strain>
    </source>
</reference>
<keyword evidence="1" id="KW-0378">Hydrolase</keyword>
<dbReference type="GO" id="GO:0016791">
    <property type="term" value="F:phosphatase activity"/>
    <property type="evidence" value="ECO:0007669"/>
    <property type="project" value="UniProtKB-ARBA"/>
</dbReference>
<dbReference type="STRING" id="42249.A0A317SS57"/>
<comment type="caution">
    <text evidence="3">The sequence shown here is derived from an EMBL/GenBank/DDBJ whole genome shotgun (WGS) entry which is preliminary data.</text>
</comment>
<feature type="domain" description="Swiss Army Knife protein DSP-PTPase phosphatase" evidence="2">
    <location>
        <begin position="146"/>
        <end position="242"/>
    </location>
</feature>
<dbReference type="EMBL" id="PYWC01000023">
    <property type="protein sequence ID" value="PWW77335.1"/>
    <property type="molecule type" value="Genomic_DNA"/>
</dbReference>
<gene>
    <name evidence="3" type="ORF">C7212DRAFT_362329</name>
</gene>
<keyword evidence="4" id="KW-1185">Reference proteome</keyword>
<sequence length="261" mass="29787">MFPPGRGNDSLVVGEIYLISLFSTNEMLTAEGEALRLREYQEGHWDQMWVCEKNSDNRYGMRNKHTRRFIGLEDHGQLLCLAKEQTICRSLLFERLSLGGYSIMVTFVGGLKLGPLQRINPSDEHISVGRVSTQFGLHRLKDPVFRRFEWVVPDLLARSSAPTMTAKIPTRNIISLNSVEISPGERGRLRAAKISYSHIKALEFITPEQKQFDRIWNAYDKTRVTIVYCGYGDGRTGMAISAIQLFEGRHHRYPTSTVYST</sequence>
<dbReference type="InterPro" id="IPR029021">
    <property type="entry name" value="Prot-tyrosine_phosphatase-like"/>
</dbReference>
<dbReference type="OrthoDB" id="432447at2759"/>
<evidence type="ECO:0000256" key="1">
    <source>
        <dbReference type="ARBA" id="ARBA00022801"/>
    </source>
</evidence>
<organism evidence="3 4">
    <name type="scientific">Tuber magnatum</name>
    <name type="common">white Piedmont truffle</name>
    <dbReference type="NCBI Taxonomy" id="42249"/>
    <lineage>
        <taxon>Eukaryota</taxon>
        <taxon>Fungi</taxon>
        <taxon>Dikarya</taxon>
        <taxon>Ascomycota</taxon>
        <taxon>Pezizomycotina</taxon>
        <taxon>Pezizomycetes</taxon>
        <taxon>Pezizales</taxon>
        <taxon>Tuberaceae</taxon>
        <taxon>Tuber</taxon>
    </lineage>
</organism>
<dbReference type="Pfam" id="PF22784">
    <property type="entry name" value="PTP-SAK"/>
    <property type="match status" value="1"/>
</dbReference>
<dbReference type="InterPro" id="IPR057023">
    <property type="entry name" value="PTP-SAK"/>
</dbReference>
<protein>
    <recommendedName>
        <fullName evidence="2">Swiss Army Knife protein DSP-PTPase phosphatase domain-containing protein</fullName>
    </recommendedName>
</protein>